<dbReference type="InterPro" id="IPR036188">
    <property type="entry name" value="FAD/NAD-bd_sf"/>
</dbReference>
<comment type="caution">
    <text evidence="4">The sequence shown here is derived from an EMBL/GenBank/DDBJ whole genome shotgun (WGS) entry which is preliminary data.</text>
</comment>
<proteinExistence type="predicted"/>
<feature type="domain" description="FAD dependent oxidoreductase" evidence="3">
    <location>
        <begin position="19"/>
        <end position="358"/>
    </location>
</feature>
<dbReference type="InterPro" id="IPR006076">
    <property type="entry name" value="FAD-dep_OxRdtase"/>
</dbReference>
<evidence type="ECO:0000313" key="4">
    <source>
        <dbReference type="EMBL" id="MFC7080923.1"/>
    </source>
</evidence>
<dbReference type="PANTHER" id="PTHR13847">
    <property type="entry name" value="SARCOSINE DEHYDROGENASE-RELATED"/>
    <property type="match status" value="1"/>
</dbReference>
<dbReference type="RefSeq" id="WP_276281191.1">
    <property type="nucleotide sequence ID" value="NZ_CP119809.1"/>
</dbReference>
<dbReference type="EC" id="1.-.-.-" evidence="4"/>
<sequence>MTDVPDPTPDSATDSDSPRVAVVGGGAVGVTAAYDLARRGAEVVVYEKDEIGGGSTGRAAGVLYDAFAAPEDARVGDRAIERFREFSGEGDFEFRETPYVWFAREGDDRRAAAIREQVPRMRDAGRDVSFADPADLRERFPAVEWSDVDVAAVAENAGRTDPGTYADLLAEKARAEGAEVRTGVEARLDADALAVETGDGESEPFDAIVVAAGAHTKRVLAVAGIPVPLKPYRVQALTVGFDAERRADLPMCYDATGGYYLRPHSEGLLAGDGTEEVESDPDDWAREADREFCEVTRERLAHRVGDFGAVREAWAGLCVATPDRDPLLGELREGLFVAAGWQGHGFMRAPALGEATAEAVLGDNPLPEFDPTRFDGDEEFPVVEGMAIE</sequence>
<keyword evidence="1 4" id="KW-0560">Oxidoreductase</keyword>
<evidence type="ECO:0000313" key="5">
    <source>
        <dbReference type="Proteomes" id="UP001596407"/>
    </source>
</evidence>
<dbReference type="Pfam" id="PF01266">
    <property type="entry name" value="DAO"/>
    <property type="match status" value="1"/>
</dbReference>
<dbReference type="PANTHER" id="PTHR13847:SF287">
    <property type="entry name" value="FAD-DEPENDENT OXIDOREDUCTASE DOMAIN-CONTAINING PROTEIN 1"/>
    <property type="match status" value="1"/>
</dbReference>
<name>A0ABD5WSZ2_9EURY</name>
<dbReference type="SUPFAM" id="SSF51905">
    <property type="entry name" value="FAD/NAD(P)-binding domain"/>
    <property type="match status" value="1"/>
</dbReference>
<evidence type="ECO:0000259" key="3">
    <source>
        <dbReference type="Pfam" id="PF01266"/>
    </source>
</evidence>
<feature type="region of interest" description="Disordered" evidence="2">
    <location>
        <begin position="1"/>
        <end position="21"/>
    </location>
</feature>
<accession>A0ABD5WSZ2</accession>
<dbReference type="GO" id="GO:0016491">
    <property type="term" value="F:oxidoreductase activity"/>
    <property type="evidence" value="ECO:0007669"/>
    <property type="project" value="UniProtKB-KW"/>
</dbReference>
<dbReference type="Gene3D" id="3.50.50.60">
    <property type="entry name" value="FAD/NAD(P)-binding domain"/>
    <property type="match status" value="1"/>
</dbReference>
<dbReference type="PRINTS" id="PR00419">
    <property type="entry name" value="ADXRDTASE"/>
</dbReference>
<evidence type="ECO:0000256" key="1">
    <source>
        <dbReference type="ARBA" id="ARBA00023002"/>
    </source>
</evidence>
<dbReference type="Proteomes" id="UP001596407">
    <property type="component" value="Unassembled WGS sequence"/>
</dbReference>
<keyword evidence="5" id="KW-1185">Reference proteome</keyword>
<protein>
    <submittedName>
        <fullName evidence="4">NAD(P)/FAD-dependent oxidoreductase</fullName>
        <ecNumber evidence="4">1.-.-.-</ecNumber>
    </submittedName>
</protein>
<reference evidence="4 5" key="1">
    <citation type="journal article" date="2019" name="Int. J. Syst. Evol. Microbiol.">
        <title>The Global Catalogue of Microorganisms (GCM) 10K type strain sequencing project: providing services to taxonomists for standard genome sequencing and annotation.</title>
        <authorList>
            <consortium name="The Broad Institute Genomics Platform"/>
            <consortium name="The Broad Institute Genome Sequencing Center for Infectious Disease"/>
            <person name="Wu L."/>
            <person name="Ma J."/>
        </authorList>
    </citation>
    <scope>NUCLEOTIDE SEQUENCE [LARGE SCALE GENOMIC DNA]</scope>
    <source>
        <strain evidence="4 5">DT72</strain>
    </source>
</reference>
<dbReference type="AlphaFoldDB" id="A0ABD5WSZ2"/>
<dbReference type="EMBL" id="JBHSZH010000005">
    <property type="protein sequence ID" value="MFC7080923.1"/>
    <property type="molecule type" value="Genomic_DNA"/>
</dbReference>
<dbReference type="GeneID" id="79302376"/>
<dbReference type="Gene3D" id="3.30.9.10">
    <property type="entry name" value="D-Amino Acid Oxidase, subunit A, domain 2"/>
    <property type="match status" value="1"/>
</dbReference>
<evidence type="ECO:0000256" key="2">
    <source>
        <dbReference type="SAM" id="MobiDB-lite"/>
    </source>
</evidence>
<organism evidence="4 5">
    <name type="scientific">Halorussus caseinilyticus</name>
    <dbReference type="NCBI Taxonomy" id="3034025"/>
    <lineage>
        <taxon>Archaea</taxon>
        <taxon>Methanobacteriati</taxon>
        <taxon>Methanobacteriota</taxon>
        <taxon>Stenosarchaea group</taxon>
        <taxon>Halobacteria</taxon>
        <taxon>Halobacteriales</taxon>
        <taxon>Haladaptataceae</taxon>
        <taxon>Halorussus</taxon>
    </lineage>
</organism>
<gene>
    <name evidence="4" type="ORF">ACFQJ6_13220</name>
</gene>